<dbReference type="EMBL" id="JBBKAI010000002">
    <property type="protein sequence ID" value="MEJ8661100.1"/>
    <property type="molecule type" value="Genomic_DNA"/>
</dbReference>
<gene>
    <name evidence="1" type="ORF">WKI58_32075</name>
</gene>
<organism evidence="1 2">
    <name type="scientific">Streptomyces pratisoli</name>
    <dbReference type="NCBI Taxonomy" id="3139917"/>
    <lineage>
        <taxon>Bacteria</taxon>
        <taxon>Bacillati</taxon>
        <taxon>Actinomycetota</taxon>
        <taxon>Actinomycetes</taxon>
        <taxon>Kitasatosporales</taxon>
        <taxon>Streptomycetaceae</taxon>
        <taxon>Streptomyces</taxon>
    </lineage>
</organism>
<proteinExistence type="predicted"/>
<keyword evidence="1" id="KW-0067">ATP-binding</keyword>
<sequence length="165" mass="17712">MAPGNALRPLLVGQYQPASVPAIRRFGFELPGRTDSVARARRLIRERMQRWGLGEDLFDTVALVASELFTNAVVHTASERVLCELHDVPGQLRIAVQDQGCPPGEPRLRQVSAEERGRGLLLVDAVSSAWGAHDAHPGPGRVVWAELALGPVRSAGGDPGTGRPC</sequence>
<keyword evidence="2" id="KW-1185">Reference proteome</keyword>
<comment type="caution">
    <text evidence="1">The sequence shown here is derived from an EMBL/GenBank/DDBJ whole genome shotgun (WGS) entry which is preliminary data.</text>
</comment>
<keyword evidence="1" id="KW-0547">Nucleotide-binding</keyword>
<name>A0ACC6QS53_9ACTN</name>
<accession>A0ACC6QS53</accession>
<evidence type="ECO:0000313" key="1">
    <source>
        <dbReference type="EMBL" id="MEJ8661100.1"/>
    </source>
</evidence>
<dbReference type="Proteomes" id="UP001375539">
    <property type="component" value="Unassembled WGS sequence"/>
</dbReference>
<evidence type="ECO:0000313" key="2">
    <source>
        <dbReference type="Proteomes" id="UP001375539"/>
    </source>
</evidence>
<protein>
    <submittedName>
        <fullName evidence="1">ATP-binding protein</fullName>
    </submittedName>
</protein>
<reference evidence="1" key="1">
    <citation type="submission" date="2024-03" db="EMBL/GenBank/DDBJ databases">
        <title>Novel Streptomyces species of biotechnological and ecological value are a feature of Machair soil.</title>
        <authorList>
            <person name="Prole J.R."/>
            <person name="Goodfellow M."/>
            <person name="Allenby N."/>
            <person name="Ward A.C."/>
        </authorList>
    </citation>
    <scope>NUCLEOTIDE SEQUENCE</scope>
    <source>
        <strain evidence="1">MS1.AVA.4</strain>
    </source>
</reference>